<keyword evidence="2" id="KW-1185">Reference proteome</keyword>
<sequence length="159" mass="18907">MPPSIKKPRTSPRKQVRPFKKCPHCALLNRTKCKHRRSIEKYFGTDFQFPNKQGLFMDAVLKFKRERIVEIAIKADNYIINFFKQVATSFKGLKDYSFLEEWFIRRLEEEIYSLSIEKEVIDLTTEDDAKESIEEPFDEDGETVPEPTIEYQQEFLQSQ</sequence>
<reference evidence="1 2" key="1">
    <citation type="journal article" date="2018" name="BMC Genomics">
        <title>The genome of Naegleria lovaniensis, the basis for a comparative approach to unravel pathogenicity factors of the human pathogenic amoeba N. fowleri.</title>
        <authorList>
            <person name="Liechti N."/>
            <person name="Schurch N."/>
            <person name="Bruggmann R."/>
            <person name="Wittwer M."/>
        </authorList>
    </citation>
    <scope>NUCLEOTIDE SEQUENCE [LARGE SCALE GENOMIC DNA]</scope>
    <source>
        <strain evidence="1 2">ATCC 30569</strain>
    </source>
</reference>
<dbReference type="EMBL" id="PYSW02000044">
    <property type="protein sequence ID" value="KAG2374579.1"/>
    <property type="molecule type" value="Genomic_DNA"/>
</dbReference>
<dbReference type="AlphaFoldDB" id="A0AA88GHB0"/>
<comment type="caution">
    <text evidence="1">The sequence shown here is derived from an EMBL/GenBank/DDBJ whole genome shotgun (WGS) entry which is preliminary data.</text>
</comment>
<dbReference type="GeneID" id="68103052"/>
<name>A0AA88GHB0_NAELO</name>
<proteinExistence type="predicted"/>
<organism evidence="1 2">
    <name type="scientific">Naegleria lovaniensis</name>
    <name type="common">Amoeba</name>
    <dbReference type="NCBI Taxonomy" id="51637"/>
    <lineage>
        <taxon>Eukaryota</taxon>
        <taxon>Discoba</taxon>
        <taxon>Heterolobosea</taxon>
        <taxon>Tetramitia</taxon>
        <taxon>Eutetramitia</taxon>
        <taxon>Vahlkampfiidae</taxon>
        <taxon>Naegleria</taxon>
    </lineage>
</organism>
<evidence type="ECO:0000313" key="1">
    <source>
        <dbReference type="EMBL" id="KAG2374579.1"/>
    </source>
</evidence>
<evidence type="ECO:0000313" key="2">
    <source>
        <dbReference type="Proteomes" id="UP000816034"/>
    </source>
</evidence>
<accession>A0AA88GHB0</accession>
<gene>
    <name evidence="1" type="ORF">C9374_010598</name>
</gene>
<dbReference type="RefSeq" id="XP_044543753.1">
    <property type="nucleotide sequence ID" value="XM_044686159.1"/>
</dbReference>
<protein>
    <submittedName>
        <fullName evidence="1">Uncharacterized protein</fullName>
    </submittedName>
</protein>
<dbReference type="Proteomes" id="UP000816034">
    <property type="component" value="Unassembled WGS sequence"/>
</dbReference>